<evidence type="ECO:0000256" key="3">
    <source>
        <dbReference type="PROSITE-ProRule" id="PRU00221"/>
    </source>
</evidence>
<feature type="compositionally biased region" description="Polar residues" evidence="4">
    <location>
        <begin position="632"/>
        <end position="642"/>
    </location>
</feature>
<dbReference type="Proteomes" id="UP000007798">
    <property type="component" value="Unassembled WGS sequence"/>
</dbReference>
<proteinExistence type="predicted"/>
<feature type="compositionally biased region" description="Low complexity" evidence="4">
    <location>
        <begin position="733"/>
        <end position="751"/>
    </location>
</feature>
<keyword evidence="2" id="KW-0677">Repeat</keyword>
<dbReference type="PANTHER" id="PTHR15574">
    <property type="entry name" value="WD REPEAT DOMAIN-CONTAINING FAMILY"/>
    <property type="match status" value="1"/>
</dbReference>
<feature type="compositionally biased region" description="Low complexity" evidence="4">
    <location>
        <begin position="768"/>
        <end position="784"/>
    </location>
</feature>
<dbReference type="InterPro" id="IPR015943">
    <property type="entry name" value="WD40/YVTN_repeat-like_dom_sf"/>
</dbReference>
<feature type="compositionally biased region" description="Acidic residues" evidence="4">
    <location>
        <begin position="645"/>
        <end position="665"/>
    </location>
</feature>
<dbReference type="EMBL" id="CH964232">
    <property type="protein sequence ID" value="EDW81600.2"/>
    <property type="molecule type" value="Genomic_DNA"/>
</dbReference>
<dbReference type="SUPFAM" id="SSF50978">
    <property type="entry name" value="WD40 repeat-like"/>
    <property type="match status" value="1"/>
</dbReference>
<dbReference type="PANTHER" id="PTHR15574:SF43">
    <property type="entry name" value="DDB1- AND CUL4-ASSOCIATED FACTOR 5"/>
    <property type="match status" value="1"/>
</dbReference>
<evidence type="ECO:0000313" key="6">
    <source>
        <dbReference type="Proteomes" id="UP000007798"/>
    </source>
</evidence>
<organism evidence="5 6">
    <name type="scientific">Drosophila willistoni</name>
    <name type="common">Fruit fly</name>
    <dbReference type="NCBI Taxonomy" id="7260"/>
    <lineage>
        <taxon>Eukaryota</taxon>
        <taxon>Metazoa</taxon>
        <taxon>Ecdysozoa</taxon>
        <taxon>Arthropoda</taxon>
        <taxon>Hexapoda</taxon>
        <taxon>Insecta</taxon>
        <taxon>Pterygota</taxon>
        <taxon>Neoptera</taxon>
        <taxon>Endopterygota</taxon>
        <taxon>Diptera</taxon>
        <taxon>Brachycera</taxon>
        <taxon>Muscomorpha</taxon>
        <taxon>Ephydroidea</taxon>
        <taxon>Drosophilidae</taxon>
        <taxon>Drosophila</taxon>
        <taxon>Sophophora</taxon>
    </lineage>
</organism>
<dbReference type="InterPro" id="IPR045151">
    <property type="entry name" value="DCAF8"/>
</dbReference>
<dbReference type="SMART" id="SM00320">
    <property type="entry name" value="WD40"/>
    <property type="match status" value="6"/>
</dbReference>
<dbReference type="eggNOG" id="KOG4227">
    <property type="taxonomic scope" value="Eukaryota"/>
</dbReference>
<dbReference type="STRING" id="7260.B4N953"/>
<dbReference type="Gene3D" id="2.130.10.10">
    <property type="entry name" value="YVTN repeat-like/Quinoprotein amine dehydrogenase"/>
    <property type="match status" value="2"/>
</dbReference>
<feature type="repeat" description="WD" evidence="3">
    <location>
        <begin position="328"/>
        <end position="360"/>
    </location>
</feature>
<dbReference type="Pfam" id="PF00400">
    <property type="entry name" value="WD40"/>
    <property type="match status" value="2"/>
</dbReference>
<feature type="repeat" description="WD" evidence="3">
    <location>
        <begin position="48"/>
        <end position="89"/>
    </location>
</feature>
<dbReference type="FunCoup" id="B4N953">
    <property type="interactions" value="2"/>
</dbReference>
<protein>
    <recommendedName>
        <fullName evidence="7">DDB1- and CUL4-associated factor 5</fullName>
    </recommendedName>
</protein>
<accession>B4N953</accession>
<dbReference type="KEGG" id="dwi:6647198"/>
<dbReference type="GO" id="GO:0080008">
    <property type="term" value="C:Cul4-RING E3 ubiquitin ligase complex"/>
    <property type="evidence" value="ECO:0007669"/>
    <property type="project" value="TreeGrafter"/>
</dbReference>
<dbReference type="InterPro" id="IPR036322">
    <property type="entry name" value="WD40_repeat_dom_sf"/>
</dbReference>
<feature type="compositionally biased region" description="Basic and acidic residues" evidence="4">
    <location>
        <begin position="569"/>
        <end position="578"/>
    </location>
</feature>
<sequence length="784" mass="86760">MSLTRHVNSLNLDLALRNRENDHLVGNLEAAIFRKRLHAAENLYQRDLAGHYGCVNALEFSHGGQYLASGGDDKRVLLWNVDQETTALGKMGNPRSMYGEHTSNIFCLGFDILNSYVFSGGNDEMVIQHDLATGKNLNYFAHGGPVYGLSVDRTSPHLFSVATENGEVLVYDLRTSKSDPLTVAKFSSPFNAVEFHPLNGNNLATANTKRGAMLWDLRQPTQALYQYKYIPESPSCMSVRFNCNGTLLLTLHRRLPPILFKPNCPEPLAAFYHEEYFNSCTMKSCTFAGPQDELVISGSDNFNMFIWRMDEVKLDERNQLITTPPVILTGHRSIVNQVRYNRQRCLIASSGVEKIIKLWSPFAQRGWQGDLLQPSRETFCTRTLHRDAADQVSQDFTSRNTDEDQVMLAFFDTLVQRELETWNTTGNNTSSDTSSDTSTERSRATSVSEVTSDGDADGDNDAEGDGEGEGDGEDEGDGDGDDDIDTPNVSELSLQTHPNRIFYLIAKKGRALLQMAVKAAGGKQQEELLARLLDEQRQVATEARISDWLDETHQLFGDDQLPTTSADAAAREQRRRVSDLPQTRPLRKIRMVGPLPASFVQLERKRKLMRLRVAAAMKRRRRSLRPLRESSDQGNNESAVSSDSDWQEDDDNDDDDDDDDGDDDVSNASNASGTATANGSANANSNDNNINPNGNINNEDTNTTSSTTSMTSMEAQLSQAPSTSDSFPMFEANNNNSQMTSHNNNNNNHKIIINGLPAGAEIHHHAESSTSSTTSTASSSQATN</sequence>
<evidence type="ECO:0000256" key="4">
    <source>
        <dbReference type="SAM" id="MobiDB-lite"/>
    </source>
</evidence>
<dbReference type="PROSITE" id="PS00678">
    <property type="entry name" value="WD_REPEATS_1"/>
    <property type="match status" value="1"/>
</dbReference>
<feature type="compositionally biased region" description="Low complexity" evidence="4">
    <location>
        <begin position="666"/>
        <end position="713"/>
    </location>
</feature>
<name>B4N953_DROWI</name>
<evidence type="ECO:0000313" key="5">
    <source>
        <dbReference type="EMBL" id="EDW81600.2"/>
    </source>
</evidence>
<feature type="region of interest" description="Disordered" evidence="4">
    <location>
        <begin position="557"/>
        <end position="585"/>
    </location>
</feature>
<feature type="compositionally biased region" description="Polar residues" evidence="4">
    <location>
        <begin position="714"/>
        <end position="726"/>
    </location>
</feature>
<dbReference type="InterPro" id="IPR019775">
    <property type="entry name" value="WD40_repeat_CS"/>
</dbReference>
<feature type="region of interest" description="Disordered" evidence="4">
    <location>
        <begin position="764"/>
        <end position="784"/>
    </location>
</feature>
<dbReference type="PROSITE" id="PS50294">
    <property type="entry name" value="WD_REPEATS_REGION"/>
    <property type="match status" value="2"/>
</dbReference>
<dbReference type="PROSITE" id="PS50082">
    <property type="entry name" value="WD_REPEATS_2"/>
    <property type="match status" value="2"/>
</dbReference>
<feature type="compositionally biased region" description="Acidic residues" evidence="4">
    <location>
        <begin position="452"/>
        <end position="485"/>
    </location>
</feature>
<dbReference type="InterPro" id="IPR001680">
    <property type="entry name" value="WD40_rpt"/>
</dbReference>
<evidence type="ECO:0008006" key="7">
    <source>
        <dbReference type="Google" id="ProtNLM"/>
    </source>
</evidence>
<dbReference type="OrthoDB" id="5573735at2759"/>
<dbReference type="GO" id="GO:0005737">
    <property type="term" value="C:cytoplasm"/>
    <property type="evidence" value="ECO:0007669"/>
    <property type="project" value="TreeGrafter"/>
</dbReference>
<keyword evidence="6" id="KW-1185">Reference proteome</keyword>
<feature type="region of interest" description="Disordered" evidence="4">
    <location>
        <begin position="422"/>
        <end position="493"/>
    </location>
</feature>
<reference evidence="5 6" key="1">
    <citation type="journal article" date="2007" name="Nature">
        <title>Evolution of genes and genomes on the Drosophila phylogeny.</title>
        <authorList>
            <consortium name="Drosophila 12 Genomes Consortium"/>
            <person name="Clark A.G."/>
            <person name="Eisen M.B."/>
            <person name="Smith D.R."/>
            <person name="Bergman C.M."/>
            <person name="Oliver B."/>
            <person name="Markow T.A."/>
            <person name="Kaufman T.C."/>
            <person name="Kellis M."/>
            <person name="Gelbart W."/>
            <person name="Iyer V.N."/>
            <person name="Pollard D.A."/>
            <person name="Sackton T.B."/>
            <person name="Larracuente A.M."/>
            <person name="Singh N.D."/>
            <person name="Abad J.P."/>
            <person name="Abt D.N."/>
            <person name="Adryan B."/>
            <person name="Aguade M."/>
            <person name="Akashi H."/>
            <person name="Anderson W.W."/>
            <person name="Aquadro C.F."/>
            <person name="Ardell D.H."/>
            <person name="Arguello R."/>
            <person name="Artieri C.G."/>
            <person name="Barbash D.A."/>
            <person name="Barker D."/>
            <person name="Barsanti P."/>
            <person name="Batterham P."/>
            <person name="Batzoglou S."/>
            <person name="Begun D."/>
            <person name="Bhutkar A."/>
            <person name="Blanco E."/>
            <person name="Bosak S.A."/>
            <person name="Bradley R.K."/>
            <person name="Brand A.D."/>
            <person name="Brent M.R."/>
            <person name="Brooks A.N."/>
            <person name="Brown R.H."/>
            <person name="Butlin R.K."/>
            <person name="Caggese C."/>
            <person name="Calvi B.R."/>
            <person name="Bernardo de Carvalho A."/>
            <person name="Caspi A."/>
            <person name="Castrezana S."/>
            <person name="Celniker S.E."/>
            <person name="Chang J.L."/>
            <person name="Chapple C."/>
            <person name="Chatterji S."/>
            <person name="Chinwalla A."/>
            <person name="Civetta A."/>
            <person name="Clifton S.W."/>
            <person name="Comeron J.M."/>
            <person name="Costello J.C."/>
            <person name="Coyne J.A."/>
            <person name="Daub J."/>
            <person name="David R.G."/>
            <person name="Delcher A.L."/>
            <person name="Delehaunty K."/>
            <person name="Do C.B."/>
            <person name="Ebling H."/>
            <person name="Edwards K."/>
            <person name="Eickbush T."/>
            <person name="Evans J.D."/>
            <person name="Filipski A."/>
            <person name="Findeiss S."/>
            <person name="Freyhult E."/>
            <person name="Fulton L."/>
            <person name="Fulton R."/>
            <person name="Garcia A.C."/>
            <person name="Gardiner A."/>
            <person name="Garfield D.A."/>
            <person name="Garvin B.E."/>
            <person name="Gibson G."/>
            <person name="Gilbert D."/>
            <person name="Gnerre S."/>
            <person name="Godfrey J."/>
            <person name="Good R."/>
            <person name="Gotea V."/>
            <person name="Gravely B."/>
            <person name="Greenberg A.J."/>
            <person name="Griffiths-Jones S."/>
            <person name="Gross S."/>
            <person name="Guigo R."/>
            <person name="Gustafson E.A."/>
            <person name="Haerty W."/>
            <person name="Hahn M.W."/>
            <person name="Halligan D.L."/>
            <person name="Halpern A.L."/>
            <person name="Halter G.M."/>
            <person name="Han M.V."/>
            <person name="Heger A."/>
            <person name="Hillier L."/>
            <person name="Hinrichs A.S."/>
            <person name="Holmes I."/>
            <person name="Hoskins R.A."/>
            <person name="Hubisz M.J."/>
            <person name="Hultmark D."/>
            <person name="Huntley M.A."/>
            <person name="Jaffe D.B."/>
            <person name="Jagadeeshan S."/>
            <person name="Jeck W.R."/>
            <person name="Johnson J."/>
            <person name="Jones C.D."/>
            <person name="Jordan W.C."/>
            <person name="Karpen G.H."/>
            <person name="Kataoka E."/>
            <person name="Keightley P.D."/>
            <person name="Kheradpour P."/>
            <person name="Kirkness E.F."/>
            <person name="Koerich L.B."/>
            <person name="Kristiansen K."/>
            <person name="Kudrna D."/>
            <person name="Kulathinal R.J."/>
            <person name="Kumar S."/>
            <person name="Kwok R."/>
            <person name="Lander E."/>
            <person name="Langley C.H."/>
            <person name="Lapoint R."/>
            <person name="Lazzaro B.P."/>
            <person name="Lee S.J."/>
            <person name="Levesque L."/>
            <person name="Li R."/>
            <person name="Lin C.F."/>
            <person name="Lin M.F."/>
            <person name="Lindblad-Toh K."/>
            <person name="Llopart A."/>
            <person name="Long M."/>
            <person name="Low L."/>
            <person name="Lozovsky E."/>
            <person name="Lu J."/>
            <person name="Luo M."/>
            <person name="Machado C.A."/>
            <person name="Makalowski W."/>
            <person name="Marzo M."/>
            <person name="Matsuda M."/>
            <person name="Matzkin L."/>
            <person name="McAllister B."/>
            <person name="McBride C.S."/>
            <person name="McKernan B."/>
            <person name="McKernan K."/>
            <person name="Mendez-Lago M."/>
            <person name="Minx P."/>
            <person name="Mollenhauer M.U."/>
            <person name="Montooth K."/>
            <person name="Mount S.M."/>
            <person name="Mu X."/>
            <person name="Myers E."/>
            <person name="Negre B."/>
            <person name="Newfeld S."/>
            <person name="Nielsen R."/>
            <person name="Noor M.A."/>
            <person name="O'Grady P."/>
            <person name="Pachter L."/>
            <person name="Papaceit M."/>
            <person name="Parisi M.J."/>
            <person name="Parisi M."/>
            <person name="Parts L."/>
            <person name="Pedersen J.S."/>
            <person name="Pesole G."/>
            <person name="Phillippy A.M."/>
            <person name="Ponting C.P."/>
            <person name="Pop M."/>
            <person name="Porcelli D."/>
            <person name="Powell J.R."/>
            <person name="Prohaska S."/>
            <person name="Pruitt K."/>
            <person name="Puig M."/>
            <person name="Quesneville H."/>
            <person name="Ram K.R."/>
            <person name="Rand D."/>
            <person name="Rasmussen M.D."/>
            <person name="Reed L.K."/>
            <person name="Reenan R."/>
            <person name="Reily A."/>
            <person name="Remington K.A."/>
            <person name="Rieger T.T."/>
            <person name="Ritchie M.G."/>
            <person name="Robin C."/>
            <person name="Rogers Y.H."/>
            <person name="Rohde C."/>
            <person name="Rozas J."/>
            <person name="Rubenfield M.J."/>
            <person name="Ruiz A."/>
            <person name="Russo S."/>
            <person name="Salzberg S.L."/>
            <person name="Sanchez-Gracia A."/>
            <person name="Saranga D.J."/>
            <person name="Sato H."/>
            <person name="Schaeffer S.W."/>
            <person name="Schatz M.C."/>
            <person name="Schlenke T."/>
            <person name="Schwartz R."/>
            <person name="Segarra C."/>
            <person name="Singh R.S."/>
            <person name="Sirot L."/>
            <person name="Sirota M."/>
            <person name="Sisneros N.B."/>
            <person name="Smith C.D."/>
            <person name="Smith T.F."/>
            <person name="Spieth J."/>
            <person name="Stage D.E."/>
            <person name="Stark A."/>
            <person name="Stephan W."/>
            <person name="Strausberg R.L."/>
            <person name="Strempel S."/>
            <person name="Sturgill D."/>
            <person name="Sutton G."/>
            <person name="Sutton G.G."/>
            <person name="Tao W."/>
            <person name="Teichmann S."/>
            <person name="Tobari Y.N."/>
            <person name="Tomimura Y."/>
            <person name="Tsolas J.M."/>
            <person name="Valente V.L."/>
            <person name="Venter E."/>
            <person name="Venter J.C."/>
            <person name="Vicario S."/>
            <person name="Vieira F.G."/>
            <person name="Vilella A.J."/>
            <person name="Villasante A."/>
            <person name="Walenz B."/>
            <person name="Wang J."/>
            <person name="Wasserman M."/>
            <person name="Watts T."/>
            <person name="Wilson D."/>
            <person name="Wilson R.K."/>
            <person name="Wing R.A."/>
            <person name="Wolfner M.F."/>
            <person name="Wong A."/>
            <person name="Wong G.K."/>
            <person name="Wu C.I."/>
            <person name="Wu G."/>
            <person name="Yamamoto D."/>
            <person name="Yang H.P."/>
            <person name="Yang S.P."/>
            <person name="Yorke J.A."/>
            <person name="Yoshida K."/>
            <person name="Zdobnov E."/>
            <person name="Zhang P."/>
            <person name="Zhang Y."/>
            <person name="Zimin A.V."/>
            <person name="Baldwin J."/>
            <person name="Abdouelleil A."/>
            <person name="Abdulkadir J."/>
            <person name="Abebe A."/>
            <person name="Abera B."/>
            <person name="Abreu J."/>
            <person name="Acer S.C."/>
            <person name="Aftuck L."/>
            <person name="Alexander A."/>
            <person name="An P."/>
            <person name="Anderson E."/>
            <person name="Anderson S."/>
            <person name="Arachi H."/>
            <person name="Azer M."/>
            <person name="Bachantsang P."/>
            <person name="Barry A."/>
            <person name="Bayul T."/>
            <person name="Berlin A."/>
            <person name="Bessette D."/>
            <person name="Bloom T."/>
            <person name="Blye J."/>
            <person name="Boguslavskiy L."/>
            <person name="Bonnet C."/>
            <person name="Boukhgalter B."/>
            <person name="Bourzgui I."/>
            <person name="Brown A."/>
            <person name="Cahill P."/>
            <person name="Channer S."/>
            <person name="Cheshatsang Y."/>
            <person name="Chuda L."/>
            <person name="Citroen M."/>
            <person name="Collymore A."/>
            <person name="Cooke P."/>
            <person name="Costello M."/>
            <person name="D'Aco K."/>
            <person name="Daza R."/>
            <person name="De Haan G."/>
            <person name="DeGray S."/>
            <person name="DeMaso C."/>
            <person name="Dhargay N."/>
            <person name="Dooley K."/>
            <person name="Dooley E."/>
            <person name="Doricent M."/>
            <person name="Dorje P."/>
            <person name="Dorjee K."/>
            <person name="Dupes A."/>
            <person name="Elong R."/>
            <person name="Falk J."/>
            <person name="Farina A."/>
            <person name="Faro S."/>
            <person name="Ferguson D."/>
            <person name="Fisher S."/>
            <person name="Foley C.D."/>
            <person name="Franke A."/>
            <person name="Friedrich D."/>
            <person name="Gadbois L."/>
            <person name="Gearin G."/>
            <person name="Gearin C.R."/>
            <person name="Giannoukos G."/>
            <person name="Goode T."/>
            <person name="Graham J."/>
            <person name="Grandbois E."/>
            <person name="Grewal S."/>
            <person name="Gyaltsen K."/>
            <person name="Hafez N."/>
            <person name="Hagos B."/>
            <person name="Hall J."/>
            <person name="Henson C."/>
            <person name="Hollinger A."/>
            <person name="Honan T."/>
            <person name="Huard M.D."/>
            <person name="Hughes L."/>
            <person name="Hurhula B."/>
            <person name="Husby M.E."/>
            <person name="Kamat A."/>
            <person name="Kanga B."/>
            <person name="Kashin S."/>
            <person name="Khazanovich D."/>
            <person name="Kisner P."/>
            <person name="Lance K."/>
            <person name="Lara M."/>
            <person name="Lee W."/>
            <person name="Lennon N."/>
            <person name="Letendre F."/>
            <person name="LeVine R."/>
            <person name="Lipovsky A."/>
            <person name="Liu X."/>
            <person name="Liu J."/>
            <person name="Liu S."/>
            <person name="Lokyitsang T."/>
            <person name="Lokyitsang Y."/>
            <person name="Lubonja R."/>
            <person name="Lui A."/>
            <person name="MacDonald P."/>
            <person name="Magnisalis V."/>
            <person name="Maru K."/>
            <person name="Matthews C."/>
            <person name="McCusker W."/>
            <person name="McDonough S."/>
            <person name="Mehta T."/>
            <person name="Meldrim J."/>
            <person name="Meneus L."/>
            <person name="Mihai O."/>
            <person name="Mihalev A."/>
            <person name="Mihova T."/>
            <person name="Mittelman R."/>
            <person name="Mlenga V."/>
            <person name="Montmayeur A."/>
            <person name="Mulrain L."/>
            <person name="Navidi A."/>
            <person name="Naylor J."/>
            <person name="Negash T."/>
            <person name="Nguyen T."/>
            <person name="Nguyen N."/>
            <person name="Nicol R."/>
            <person name="Norbu C."/>
            <person name="Norbu N."/>
            <person name="Novod N."/>
            <person name="O'Neill B."/>
            <person name="Osman S."/>
            <person name="Markiewicz E."/>
            <person name="Oyono O.L."/>
            <person name="Patti C."/>
            <person name="Phunkhang P."/>
            <person name="Pierre F."/>
            <person name="Priest M."/>
            <person name="Raghuraman S."/>
            <person name="Rege F."/>
            <person name="Reyes R."/>
            <person name="Rise C."/>
            <person name="Rogov P."/>
            <person name="Ross K."/>
            <person name="Ryan E."/>
            <person name="Settipalli S."/>
            <person name="Shea T."/>
            <person name="Sherpa N."/>
            <person name="Shi L."/>
            <person name="Shih D."/>
            <person name="Sparrow T."/>
            <person name="Spaulding J."/>
            <person name="Stalker J."/>
            <person name="Stange-Thomann N."/>
            <person name="Stavropoulos S."/>
            <person name="Stone C."/>
            <person name="Strader C."/>
            <person name="Tesfaye S."/>
            <person name="Thomson T."/>
            <person name="Thoulutsang Y."/>
            <person name="Thoulutsang D."/>
            <person name="Topham K."/>
            <person name="Topping I."/>
            <person name="Tsamla T."/>
            <person name="Vassiliev H."/>
            <person name="Vo A."/>
            <person name="Wangchuk T."/>
            <person name="Wangdi T."/>
            <person name="Weiand M."/>
            <person name="Wilkinson J."/>
            <person name="Wilson A."/>
            <person name="Yadav S."/>
            <person name="Young G."/>
            <person name="Yu Q."/>
            <person name="Zembek L."/>
            <person name="Zhong D."/>
            <person name="Zimmer A."/>
            <person name="Zwirko Z."/>
            <person name="Jaffe D.B."/>
            <person name="Alvarez P."/>
            <person name="Brockman W."/>
            <person name="Butler J."/>
            <person name="Chin C."/>
            <person name="Gnerre S."/>
            <person name="Grabherr M."/>
            <person name="Kleber M."/>
            <person name="Mauceli E."/>
            <person name="MacCallum I."/>
        </authorList>
    </citation>
    <scope>NUCLEOTIDE SEQUENCE [LARGE SCALE GENOMIC DNA]</scope>
    <source>
        <strain evidence="6">Tucson 14030-0811.24</strain>
    </source>
</reference>
<dbReference type="HOGENOM" id="CLU_018663_1_0_1"/>
<dbReference type="AlphaFoldDB" id="B4N953"/>
<feature type="compositionally biased region" description="Low complexity" evidence="4">
    <location>
        <begin position="424"/>
        <end position="437"/>
    </location>
</feature>
<feature type="region of interest" description="Disordered" evidence="4">
    <location>
        <begin position="617"/>
        <end position="751"/>
    </location>
</feature>
<dbReference type="InParanoid" id="B4N953"/>
<gene>
    <name evidence="5" type="primary">Dwil\GK10939</name>
    <name evidence="5" type="ORF">Dwil_GK10939</name>
</gene>
<dbReference type="GO" id="GO:0045717">
    <property type="term" value="P:negative regulation of fatty acid biosynthetic process"/>
    <property type="evidence" value="ECO:0007669"/>
    <property type="project" value="TreeGrafter"/>
</dbReference>
<keyword evidence="1 3" id="KW-0853">WD repeat</keyword>
<evidence type="ECO:0000256" key="2">
    <source>
        <dbReference type="ARBA" id="ARBA00022737"/>
    </source>
</evidence>
<evidence type="ECO:0000256" key="1">
    <source>
        <dbReference type="ARBA" id="ARBA00022574"/>
    </source>
</evidence>